<dbReference type="RefSeq" id="WP_245851412.1">
    <property type="nucleotide sequence ID" value="NZ_FZOG01000002.1"/>
</dbReference>
<feature type="transmembrane region" description="Helical" evidence="1">
    <location>
        <begin position="42"/>
        <end position="60"/>
    </location>
</feature>
<dbReference type="EMBL" id="FZOG01000002">
    <property type="protein sequence ID" value="SNS29160.1"/>
    <property type="molecule type" value="Genomic_DNA"/>
</dbReference>
<proteinExistence type="predicted"/>
<keyword evidence="1" id="KW-0812">Transmembrane</keyword>
<protein>
    <submittedName>
        <fullName evidence="2">Uncharacterized protein</fullName>
    </submittedName>
</protein>
<feature type="transmembrane region" description="Helical" evidence="1">
    <location>
        <begin position="114"/>
        <end position="133"/>
    </location>
</feature>
<evidence type="ECO:0000313" key="2">
    <source>
        <dbReference type="EMBL" id="SNS29160.1"/>
    </source>
</evidence>
<evidence type="ECO:0000256" key="1">
    <source>
        <dbReference type="SAM" id="Phobius"/>
    </source>
</evidence>
<feature type="transmembrane region" description="Helical" evidence="1">
    <location>
        <begin position="72"/>
        <end position="93"/>
    </location>
</feature>
<keyword evidence="1" id="KW-0472">Membrane</keyword>
<feature type="transmembrane region" description="Helical" evidence="1">
    <location>
        <begin position="6"/>
        <end position="30"/>
    </location>
</feature>
<name>A0A239DA37_9PSED</name>
<gene>
    <name evidence="2" type="ORF">SAMN05216255_2154</name>
</gene>
<keyword evidence="1" id="KW-1133">Transmembrane helix</keyword>
<feature type="transmembrane region" description="Helical" evidence="1">
    <location>
        <begin position="139"/>
        <end position="159"/>
    </location>
</feature>
<accession>A0A239DA37</accession>
<dbReference type="Proteomes" id="UP000242915">
    <property type="component" value="Unassembled WGS sequence"/>
</dbReference>
<keyword evidence="3" id="KW-1185">Reference proteome</keyword>
<evidence type="ECO:0000313" key="3">
    <source>
        <dbReference type="Proteomes" id="UP000242915"/>
    </source>
</evidence>
<organism evidence="2 3">
    <name type="scientific">Pseudomonas segetis</name>
    <dbReference type="NCBI Taxonomy" id="298908"/>
    <lineage>
        <taxon>Bacteria</taxon>
        <taxon>Pseudomonadati</taxon>
        <taxon>Pseudomonadota</taxon>
        <taxon>Gammaproteobacteria</taxon>
        <taxon>Pseudomonadales</taxon>
        <taxon>Pseudomonadaceae</taxon>
        <taxon>Pseudomonas</taxon>
    </lineage>
</organism>
<feature type="transmembrane region" description="Helical" evidence="1">
    <location>
        <begin position="164"/>
        <end position="184"/>
    </location>
</feature>
<reference evidence="3" key="1">
    <citation type="submission" date="2017-06" db="EMBL/GenBank/DDBJ databases">
        <authorList>
            <person name="Varghese N."/>
            <person name="Submissions S."/>
        </authorList>
    </citation>
    <scope>NUCLEOTIDE SEQUENCE [LARGE SCALE GENOMIC DNA]</scope>
    <source>
        <strain evidence="3">CIP 108523</strain>
    </source>
</reference>
<sequence>MSNFPVIATILSMILGLSVTRLLTGLVTLFRIRHTAPIDWVPVAWATVLFSTQLEFWWAINQLPKLEDSFSFLEFIFFVLLTLMLFITASLLLPNRSEDEVDGAQVYFEKDGRFALLSLSAFLVLGFILNVFILHSPMLAYWAALDALMIILPTVAFLAKSRRIYAAITLIYLPLSAIDLLVSLTD</sequence>
<dbReference type="AlphaFoldDB" id="A0A239DA37"/>